<dbReference type="Proteomes" id="UP000886857">
    <property type="component" value="Unassembled WGS sequence"/>
</dbReference>
<protein>
    <submittedName>
        <fullName evidence="1">dUTP diphosphatase</fullName>
    </submittedName>
</protein>
<name>A0A9D1N9I4_9FIRM</name>
<proteinExistence type="predicted"/>
<gene>
    <name evidence="1" type="ORF">IAC73_01175</name>
</gene>
<dbReference type="InterPro" id="IPR014871">
    <property type="entry name" value="dUTPase/dCTP_pyrophosphatase"/>
</dbReference>
<dbReference type="SUPFAM" id="SSF101386">
    <property type="entry name" value="all-alpha NTP pyrophosphatases"/>
    <property type="match status" value="1"/>
</dbReference>
<reference evidence="1" key="2">
    <citation type="journal article" date="2021" name="PeerJ">
        <title>Extensive microbial diversity within the chicken gut microbiome revealed by metagenomics and culture.</title>
        <authorList>
            <person name="Gilroy R."/>
            <person name="Ravi A."/>
            <person name="Getino M."/>
            <person name="Pursley I."/>
            <person name="Horton D.L."/>
            <person name="Alikhan N.F."/>
            <person name="Baker D."/>
            <person name="Gharbi K."/>
            <person name="Hall N."/>
            <person name="Watson M."/>
            <person name="Adriaenssens E.M."/>
            <person name="Foster-Nyarko E."/>
            <person name="Jarju S."/>
            <person name="Secka A."/>
            <person name="Antonio M."/>
            <person name="Oren A."/>
            <person name="Chaudhuri R.R."/>
            <person name="La Ragione R."/>
            <person name="Hildebrand F."/>
            <person name="Pallen M.J."/>
        </authorList>
    </citation>
    <scope>NUCLEOTIDE SEQUENCE</scope>
    <source>
        <strain evidence="1">10406</strain>
    </source>
</reference>
<evidence type="ECO:0000313" key="1">
    <source>
        <dbReference type="EMBL" id="HIU98440.1"/>
    </source>
</evidence>
<accession>A0A9D1N9I4</accession>
<reference evidence="1" key="1">
    <citation type="submission" date="2020-10" db="EMBL/GenBank/DDBJ databases">
        <authorList>
            <person name="Gilroy R."/>
        </authorList>
    </citation>
    <scope>NUCLEOTIDE SEQUENCE</scope>
    <source>
        <strain evidence="1">10406</strain>
    </source>
</reference>
<dbReference type="CDD" id="cd11527">
    <property type="entry name" value="NTP-PPase_dUTPase"/>
    <property type="match status" value="1"/>
</dbReference>
<organism evidence="1 2">
    <name type="scientific">Candidatus Limadaptatus stercoripullorum</name>
    <dbReference type="NCBI Taxonomy" id="2840846"/>
    <lineage>
        <taxon>Bacteria</taxon>
        <taxon>Bacillati</taxon>
        <taxon>Bacillota</taxon>
        <taxon>Clostridia</taxon>
        <taxon>Eubacteriales</taxon>
        <taxon>Candidatus Limadaptatus</taxon>
    </lineage>
</organism>
<evidence type="ECO:0000313" key="2">
    <source>
        <dbReference type="Proteomes" id="UP000886857"/>
    </source>
</evidence>
<dbReference type="EMBL" id="DVOE01000013">
    <property type="protein sequence ID" value="HIU98440.1"/>
    <property type="molecule type" value="Genomic_DNA"/>
</dbReference>
<comment type="caution">
    <text evidence="1">The sequence shown here is derived from an EMBL/GenBank/DDBJ whole genome shotgun (WGS) entry which is preliminary data.</text>
</comment>
<dbReference type="AlphaFoldDB" id="A0A9D1N9I4"/>
<dbReference type="Pfam" id="PF08761">
    <property type="entry name" value="dUTPase_2"/>
    <property type="match status" value="1"/>
</dbReference>
<sequence length="153" mass="17657">MSDKTNDKTPFTVDNAFFEGVDFSGRDKLDIIFEMQEKFDTDVMKNRGLEGLTMEEWLQRQTLAMLSELAELIAEVNFKWWKNPRPVDTDNVREELVDILHFFVGMCNRSGMGSDELFARYIKKNEENFKRQYGTSARHGYEIASAPAPGDGK</sequence>
<dbReference type="Gene3D" id="1.10.4010.10">
    <property type="entry name" value="Type II deoxyuridine triphosphatase"/>
    <property type="match status" value="1"/>
</dbReference>